<keyword evidence="2" id="KW-1003">Cell membrane</keyword>
<evidence type="ECO:0000256" key="3">
    <source>
        <dbReference type="ARBA" id="ARBA00022692"/>
    </source>
</evidence>
<evidence type="ECO:0000256" key="1">
    <source>
        <dbReference type="ARBA" id="ARBA00004651"/>
    </source>
</evidence>
<accession>A0ABX2QJ68</accession>
<keyword evidence="5 6" id="KW-0472">Membrane</keyword>
<name>A0ABX2QJ68_9HYPH</name>
<reference evidence="8 9" key="1">
    <citation type="submission" date="2020-06" db="EMBL/GenBank/DDBJ databases">
        <title>Rhizobium sp.nov. isolated from the tomato plant.</title>
        <authorList>
            <person name="Thin K.K."/>
            <person name="Zhang X."/>
            <person name="He S."/>
        </authorList>
    </citation>
    <scope>NUCLEOTIDE SEQUENCE [LARGE SCALE GENOMIC DNA]</scope>
    <source>
        <strain evidence="8 9">DBTS2</strain>
    </source>
</reference>
<feature type="transmembrane region" description="Helical" evidence="6">
    <location>
        <begin position="44"/>
        <end position="66"/>
    </location>
</feature>
<evidence type="ECO:0000256" key="6">
    <source>
        <dbReference type="SAM" id="Phobius"/>
    </source>
</evidence>
<evidence type="ECO:0000256" key="5">
    <source>
        <dbReference type="ARBA" id="ARBA00023136"/>
    </source>
</evidence>
<evidence type="ECO:0000259" key="7">
    <source>
        <dbReference type="Pfam" id="PF09335"/>
    </source>
</evidence>
<feature type="domain" description="VTT" evidence="7">
    <location>
        <begin position="28"/>
        <end position="151"/>
    </location>
</feature>
<dbReference type="RefSeq" id="WP_176951727.1">
    <property type="nucleotide sequence ID" value="NZ_JABXYK010000016.1"/>
</dbReference>
<dbReference type="PANTHER" id="PTHR42709:SF6">
    <property type="entry name" value="UNDECAPRENYL PHOSPHATE TRANSPORTER A"/>
    <property type="match status" value="1"/>
</dbReference>
<dbReference type="InterPro" id="IPR032816">
    <property type="entry name" value="VTT_dom"/>
</dbReference>
<evidence type="ECO:0000256" key="4">
    <source>
        <dbReference type="ARBA" id="ARBA00022989"/>
    </source>
</evidence>
<dbReference type="PANTHER" id="PTHR42709">
    <property type="entry name" value="ALKALINE PHOSPHATASE LIKE PROTEIN"/>
    <property type="match status" value="1"/>
</dbReference>
<evidence type="ECO:0000313" key="8">
    <source>
        <dbReference type="EMBL" id="NVP57802.1"/>
    </source>
</evidence>
<dbReference type="InterPro" id="IPR051311">
    <property type="entry name" value="DedA_domain"/>
</dbReference>
<dbReference type="Pfam" id="PF09335">
    <property type="entry name" value="VTT_dom"/>
    <property type="match status" value="1"/>
</dbReference>
<evidence type="ECO:0000313" key="9">
    <source>
        <dbReference type="Proteomes" id="UP000659172"/>
    </source>
</evidence>
<evidence type="ECO:0000256" key="2">
    <source>
        <dbReference type="ARBA" id="ARBA00022475"/>
    </source>
</evidence>
<feature type="transmembrane region" description="Helical" evidence="6">
    <location>
        <begin position="17"/>
        <end position="38"/>
    </location>
</feature>
<sequence>MIDPGQIAPWIEAYGNIGLLALSIIEGPIVTIAAGLMVKANLLNLWPALCLVILGDLIGDTILYLCGRGMRLDRTPIIKKWFHVPHRRIVPIIRAMREHSVSVLAFGKLTQAAGFPVLAAAGVARVPYLLFLTTNLLASIPKSAGFLLLGYYVGQVGATASTWLSAVSVATLGGLVLAGIWWMRRA</sequence>
<comment type="caution">
    <text evidence="8">The sequence shown here is derived from an EMBL/GenBank/DDBJ whole genome shotgun (WGS) entry which is preliminary data.</text>
</comment>
<organism evidence="8 9">
    <name type="scientific">Mycoplana rhizolycopersici</name>
    <dbReference type="NCBI Taxonomy" id="2746702"/>
    <lineage>
        <taxon>Bacteria</taxon>
        <taxon>Pseudomonadati</taxon>
        <taxon>Pseudomonadota</taxon>
        <taxon>Alphaproteobacteria</taxon>
        <taxon>Hyphomicrobiales</taxon>
        <taxon>Rhizobiaceae</taxon>
        <taxon>Mycoplana</taxon>
    </lineage>
</organism>
<protein>
    <submittedName>
        <fullName evidence="8">VTT domain-containing protein</fullName>
    </submittedName>
</protein>
<feature type="transmembrane region" description="Helical" evidence="6">
    <location>
        <begin position="128"/>
        <end position="151"/>
    </location>
</feature>
<proteinExistence type="predicted"/>
<comment type="subcellular location">
    <subcellularLocation>
        <location evidence="1">Cell membrane</location>
        <topology evidence="1">Multi-pass membrane protein</topology>
    </subcellularLocation>
</comment>
<dbReference type="Proteomes" id="UP000659172">
    <property type="component" value="Unassembled WGS sequence"/>
</dbReference>
<dbReference type="EMBL" id="JABXYK010000016">
    <property type="protein sequence ID" value="NVP57802.1"/>
    <property type="molecule type" value="Genomic_DNA"/>
</dbReference>
<keyword evidence="4 6" id="KW-1133">Transmembrane helix</keyword>
<gene>
    <name evidence="8" type="ORF">HV823_21355</name>
</gene>
<feature type="transmembrane region" description="Helical" evidence="6">
    <location>
        <begin position="163"/>
        <end position="183"/>
    </location>
</feature>
<keyword evidence="3 6" id="KW-0812">Transmembrane</keyword>
<keyword evidence="9" id="KW-1185">Reference proteome</keyword>